<gene>
    <name evidence="8" type="ORF">BT63DRAFT_385696</name>
</gene>
<dbReference type="PANTHER" id="PTHR21324">
    <property type="entry name" value="FASTING-INDUCIBLE INTEGRAL MEMBRANE PROTEIN TM6P1-RELATED"/>
    <property type="match status" value="1"/>
</dbReference>
<evidence type="ECO:0000313" key="8">
    <source>
        <dbReference type="EMBL" id="KAF2671210.1"/>
    </source>
</evidence>
<evidence type="ECO:0000256" key="2">
    <source>
        <dbReference type="ARBA" id="ARBA00022692"/>
    </source>
</evidence>
<evidence type="ECO:0000256" key="6">
    <source>
        <dbReference type="SAM" id="Phobius"/>
    </source>
</evidence>
<feature type="region of interest" description="Disordered" evidence="5">
    <location>
        <begin position="260"/>
        <end position="283"/>
    </location>
</feature>
<dbReference type="InterPro" id="IPR050911">
    <property type="entry name" value="DRAM/TMEM150_Autophagy_Mod"/>
</dbReference>
<dbReference type="Pfam" id="PF10277">
    <property type="entry name" value="Frag1"/>
    <property type="match status" value="1"/>
</dbReference>
<feature type="transmembrane region" description="Helical" evidence="6">
    <location>
        <begin position="61"/>
        <end position="79"/>
    </location>
</feature>
<dbReference type="EMBL" id="MU004233">
    <property type="protein sequence ID" value="KAF2671210.1"/>
    <property type="molecule type" value="Genomic_DNA"/>
</dbReference>
<dbReference type="GO" id="GO:0005886">
    <property type="term" value="C:plasma membrane"/>
    <property type="evidence" value="ECO:0007669"/>
    <property type="project" value="TreeGrafter"/>
</dbReference>
<organism evidence="8 9">
    <name type="scientific">Microthyrium microscopicum</name>
    <dbReference type="NCBI Taxonomy" id="703497"/>
    <lineage>
        <taxon>Eukaryota</taxon>
        <taxon>Fungi</taxon>
        <taxon>Dikarya</taxon>
        <taxon>Ascomycota</taxon>
        <taxon>Pezizomycotina</taxon>
        <taxon>Dothideomycetes</taxon>
        <taxon>Dothideomycetes incertae sedis</taxon>
        <taxon>Microthyriales</taxon>
        <taxon>Microthyriaceae</taxon>
        <taxon>Microthyrium</taxon>
    </lineage>
</organism>
<reference evidence="8" key="1">
    <citation type="journal article" date="2020" name="Stud. Mycol.">
        <title>101 Dothideomycetes genomes: a test case for predicting lifestyles and emergence of pathogens.</title>
        <authorList>
            <person name="Haridas S."/>
            <person name="Albert R."/>
            <person name="Binder M."/>
            <person name="Bloem J."/>
            <person name="Labutti K."/>
            <person name="Salamov A."/>
            <person name="Andreopoulos B."/>
            <person name="Baker S."/>
            <person name="Barry K."/>
            <person name="Bills G."/>
            <person name="Bluhm B."/>
            <person name="Cannon C."/>
            <person name="Castanera R."/>
            <person name="Culley D."/>
            <person name="Daum C."/>
            <person name="Ezra D."/>
            <person name="Gonzalez J."/>
            <person name="Henrissat B."/>
            <person name="Kuo A."/>
            <person name="Liang C."/>
            <person name="Lipzen A."/>
            <person name="Lutzoni F."/>
            <person name="Magnuson J."/>
            <person name="Mondo S."/>
            <person name="Nolan M."/>
            <person name="Ohm R."/>
            <person name="Pangilinan J."/>
            <person name="Park H.-J."/>
            <person name="Ramirez L."/>
            <person name="Alfaro M."/>
            <person name="Sun H."/>
            <person name="Tritt A."/>
            <person name="Yoshinaga Y."/>
            <person name="Zwiers L.-H."/>
            <person name="Turgeon B."/>
            <person name="Goodwin S."/>
            <person name="Spatafora J."/>
            <person name="Crous P."/>
            <person name="Grigoriev I."/>
        </authorList>
    </citation>
    <scope>NUCLEOTIDE SEQUENCE</scope>
    <source>
        <strain evidence="8">CBS 115976</strain>
    </source>
</reference>
<dbReference type="Proteomes" id="UP000799302">
    <property type="component" value="Unassembled WGS sequence"/>
</dbReference>
<keyword evidence="4 6" id="KW-0472">Membrane</keyword>
<dbReference type="AlphaFoldDB" id="A0A6A6UHC6"/>
<keyword evidence="2 6" id="KW-0812">Transmembrane</keyword>
<dbReference type="PANTHER" id="PTHR21324:SF2">
    <property type="entry name" value="EG:22E5.9 PROTEIN"/>
    <property type="match status" value="1"/>
</dbReference>
<feature type="transmembrane region" description="Helical" evidence="6">
    <location>
        <begin position="7"/>
        <end position="31"/>
    </location>
</feature>
<keyword evidence="9" id="KW-1185">Reference proteome</keyword>
<feature type="domain" description="CWH43-like N-terminal" evidence="7">
    <location>
        <begin position="8"/>
        <end position="221"/>
    </location>
</feature>
<keyword evidence="3 6" id="KW-1133">Transmembrane helix</keyword>
<dbReference type="GO" id="GO:0012505">
    <property type="term" value="C:endomembrane system"/>
    <property type="evidence" value="ECO:0007669"/>
    <property type="project" value="UniProtKB-SubCell"/>
</dbReference>
<dbReference type="InterPro" id="IPR019402">
    <property type="entry name" value="CWH43_N"/>
</dbReference>
<evidence type="ECO:0000259" key="7">
    <source>
        <dbReference type="Pfam" id="PF10277"/>
    </source>
</evidence>
<evidence type="ECO:0000256" key="3">
    <source>
        <dbReference type="ARBA" id="ARBA00022989"/>
    </source>
</evidence>
<name>A0A6A6UHC6_9PEZI</name>
<feature type="transmembrane region" description="Helical" evidence="6">
    <location>
        <begin position="200"/>
        <end position="221"/>
    </location>
</feature>
<evidence type="ECO:0000256" key="5">
    <source>
        <dbReference type="SAM" id="MobiDB-lite"/>
    </source>
</evidence>
<protein>
    <recommendedName>
        <fullName evidence="7">CWH43-like N-terminal domain-containing protein</fullName>
    </recommendedName>
</protein>
<comment type="subcellular location">
    <subcellularLocation>
        <location evidence="1">Endomembrane system</location>
        <topology evidence="1">Multi-pass membrane protein</topology>
    </subcellularLocation>
</comment>
<feature type="transmembrane region" description="Helical" evidence="6">
    <location>
        <begin position="164"/>
        <end position="188"/>
    </location>
</feature>
<proteinExistence type="predicted"/>
<feature type="transmembrane region" description="Helical" evidence="6">
    <location>
        <begin position="99"/>
        <end position="121"/>
    </location>
</feature>
<accession>A0A6A6UHC6</accession>
<evidence type="ECO:0000256" key="4">
    <source>
        <dbReference type="ARBA" id="ARBA00023136"/>
    </source>
</evidence>
<evidence type="ECO:0000256" key="1">
    <source>
        <dbReference type="ARBA" id="ARBA00004127"/>
    </source>
</evidence>
<sequence>MLKGVISYWMLPLFSAVVWLAMLLAMLIHWLTQGKPHYSYMAADQTIAYISDVGASDFKPLFIAMGTVSVVTFDLAFCAERWLRHAGRLVHNTSRVQKFLAVMSIIFAIIGAAGLILLSIFDTKNHHTLHDTFLVVFIGGYVISAIFVCAEYQRLGIHFRQFRILRISFWVKLFFIFIELGLAIAFGVLNVRQKWNNAAIVEWVIALVYSFYVLSFAIDFLPATKTKHHQSGQETMEEQAMAHSEVYGHHNPTNGTNSGYYPSGSSAGQPGWHRTGESTRPIV</sequence>
<evidence type="ECO:0000313" key="9">
    <source>
        <dbReference type="Proteomes" id="UP000799302"/>
    </source>
</evidence>
<feature type="transmembrane region" description="Helical" evidence="6">
    <location>
        <begin position="133"/>
        <end position="152"/>
    </location>
</feature>
<dbReference type="OrthoDB" id="10032492at2759"/>